<evidence type="ECO:0000313" key="2">
    <source>
        <dbReference type="Proteomes" id="UP000002215"/>
    </source>
</evidence>
<name>A0A979GY86_CHIPD</name>
<dbReference type="Proteomes" id="UP000002215">
    <property type="component" value="Chromosome"/>
</dbReference>
<organism evidence="1 2">
    <name type="scientific">Chitinophaga pinensis (strain ATCC 43595 / DSM 2588 / LMG 13176 / NBRC 15968 / NCIMB 11800 / UQM 2034)</name>
    <dbReference type="NCBI Taxonomy" id="485918"/>
    <lineage>
        <taxon>Bacteria</taxon>
        <taxon>Pseudomonadati</taxon>
        <taxon>Bacteroidota</taxon>
        <taxon>Chitinophagia</taxon>
        <taxon>Chitinophagales</taxon>
        <taxon>Chitinophagaceae</taxon>
        <taxon>Chitinophaga</taxon>
    </lineage>
</organism>
<dbReference type="AlphaFoldDB" id="A0A979GY86"/>
<sequence length="84" mass="9532">MDLQKILDYMNADKARVWYPLSELVTKTGEDPVNVLKDLNASDKVVRSSRLSKDGDQLFASKEDFSKSEPLLSKVIAAFRNRID</sequence>
<reference evidence="1 2" key="2">
    <citation type="journal article" date="2010" name="Stand. Genomic Sci.">
        <title>Complete genome sequence of Chitinophaga pinensis type strain (UQM 2034).</title>
        <authorList>
            <person name="Glavina Del Rio T."/>
            <person name="Abt B."/>
            <person name="Spring S."/>
            <person name="Lapidus A."/>
            <person name="Nolan M."/>
            <person name="Tice H."/>
            <person name="Copeland A."/>
            <person name="Cheng J.F."/>
            <person name="Chen F."/>
            <person name="Bruce D."/>
            <person name="Goodwin L."/>
            <person name="Pitluck S."/>
            <person name="Ivanova N."/>
            <person name="Mavromatis K."/>
            <person name="Mikhailova N."/>
            <person name="Pati A."/>
            <person name="Chen A."/>
            <person name="Palaniappan K."/>
            <person name="Land M."/>
            <person name="Hauser L."/>
            <person name="Chang Y.J."/>
            <person name="Jeffries C.D."/>
            <person name="Chain P."/>
            <person name="Saunders E."/>
            <person name="Detter J.C."/>
            <person name="Brettin T."/>
            <person name="Rohde M."/>
            <person name="Goker M."/>
            <person name="Bristow J."/>
            <person name="Eisen J.A."/>
            <person name="Markowitz V."/>
            <person name="Hugenholtz P."/>
            <person name="Kyrpides N.C."/>
            <person name="Klenk H.P."/>
            <person name="Lucas S."/>
        </authorList>
    </citation>
    <scope>NUCLEOTIDE SEQUENCE [LARGE SCALE GENOMIC DNA]</scope>
    <source>
        <strain evidence="2">ATCC 43595 / DSM 2588 / LMG 13176 / NBRC 15968 / NCIMB 11800 / UQM 2034</strain>
    </source>
</reference>
<reference evidence="2" key="1">
    <citation type="submission" date="2009-08" db="EMBL/GenBank/DDBJ databases">
        <title>The complete genome of Chitinophaga pinensis DSM 2588.</title>
        <authorList>
            <consortium name="US DOE Joint Genome Institute (JGI-PGF)"/>
            <person name="Lucas S."/>
            <person name="Copeland A."/>
            <person name="Lapidus A."/>
            <person name="Glavina del Rio T."/>
            <person name="Dalin E."/>
            <person name="Tice H."/>
            <person name="Bruce D."/>
            <person name="Goodwin L."/>
            <person name="Pitluck S."/>
            <person name="Kyrpides N."/>
            <person name="Mavromatis K."/>
            <person name="Ivanova N."/>
            <person name="Mikhailova N."/>
            <person name="Sims D."/>
            <person name="Meinche L."/>
            <person name="Brettin T."/>
            <person name="Detter J.C."/>
            <person name="Han C."/>
            <person name="Larimer F."/>
            <person name="Land M."/>
            <person name="Hauser L."/>
            <person name="Markowitz V."/>
            <person name="Cheng J.-F."/>
            <person name="Hugenholtz P."/>
            <person name="Woyke T."/>
            <person name="Wu D."/>
            <person name="Spring S."/>
            <person name="Klenk H.-P."/>
            <person name="Eisen J.A."/>
        </authorList>
    </citation>
    <scope>NUCLEOTIDE SEQUENCE [LARGE SCALE GENOMIC DNA]</scope>
    <source>
        <strain evidence="2">ATCC 43595 / DSM 2588 / LMG 13176 / NBRC 15968 / NCIMB 11800 / UQM 2034</strain>
    </source>
</reference>
<dbReference type="RefSeq" id="WP_012791913.1">
    <property type="nucleotide sequence ID" value="NC_013132.1"/>
</dbReference>
<gene>
    <name evidence="1" type="ordered locus">Cpin_4296</name>
</gene>
<accession>A0A979GY86</accession>
<dbReference type="EMBL" id="CP001699">
    <property type="protein sequence ID" value="ACU61745.1"/>
    <property type="molecule type" value="Genomic_DNA"/>
</dbReference>
<dbReference type="KEGG" id="cpi:Cpin_4296"/>
<proteinExistence type="predicted"/>
<evidence type="ECO:0000313" key="1">
    <source>
        <dbReference type="EMBL" id="ACU61745.1"/>
    </source>
</evidence>
<protein>
    <submittedName>
        <fullName evidence="1">Uncharacterized protein</fullName>
    </submittedName>
</protein>